<organism evidence="3 4">
    <name type="scientific">Marinifilum flexuosum</name>
    <dbReference type="NCBI Taxonomy" id="1117708"/>
    <lineage>
        <taxon>Bacteria</taxon>
        <taxon>Pseudomonadati</taxon>
        <taxon>Bacteroidota</taxon>
        <taxon>Bacteroidia</taxon>
        <taxon>Marinilabiliales</taxon>
        <taxon>Marinifilaceae</taxon>
    </lineage>
</organism>
<dbReference type="Proteomes" id="UP000284531">
    <property type="component" value="Unassembled WGS sequence"/>
</dbReference>
<proteinExistence type="predicted"/>
<keyword evidence="2" id="KW-0732">Signal</keyword>
<gene>
    <name evidence="3" type="ORF">BXY64_1598</name>
</gene>
<keyword evidence="4" id="KW-1185">Reference proteome</keyword>
<accession>A0A419XA13</accession>
<evidence type="ECO:0000256" key="2">
    <source>
        <dbReference type="SAM" id="SignalP"/>
    </source>
</evidence>
<feature type="signal peptide" evidence="2">
    <location>
        <begin position="1"/>
        <end position="21"/>
    </location>
</feature>
<name>A0A419XA13_9BACT</name>
<dbReference type="InterPro" id="IPR005901">
    <property type="entry name" value="GLPGLI"/>
</dbReference>
<feature type="region of interest" description="Disordered" evidence="1">
    <location>
        <begin position="245"/>
        <end position="283"/>
    </location>
</feature>
<feature type="compositionally biased region" description="Basic and acidic residues" evidence="1">
    <location>
        <begin position="245"/>
        <end position="272"/>
    </location>
</feature>
<evidence type="ECO:0000313" key="3">
    <source>
        <dbReference type="EMBL" id="RKE04572.1"/>
    </source>
</evidence>
<dbReference type="AlphaFoldDB" id="A0A419XA13"/>
<comment type="caution">
    <text evidence="3">The sequence shown here is derived from an EMBL/GenBank/DDBJ whole genome shotgun (WGS) entry which is preliminary data.</text>
</comment>
<dbReference type="RefSeq" id="WP_120239335.1">
    <property type="nucleotide sequence ID" value="NZ_RAPQ01000008.1"/>
</dbReference>
<dbReference type="Pfam" id="PF09697">
    <property type="entry name" value="Porph_ging"/>
    <property type="match status" value="1"/>
</dbReference>
<evidence type="ECO:0000313" key="4">
    <source>
        <dbReference type="Proteomes" id="UP000284531"/>
    </source>
</evidence>
<dbReference type="EMBL" id="RAPQ01000008">
    <property type="protein sequence ID" value="RKE04572.1"/>
    <property type="molecule type" value="Genomic_DNA"/>
</dbReference>
<dbReference type="NCBIfam" id="TIGR01200">
    <property type="entry name" value="GLPGLI"/>
    <property type="match status" value="1"/>
</dbReference>
<reference evidence="3 4" key="1">
    <citation type="submission" date="2018-09" db="EMBL/GenBank/DDBJ databases">
        <title>Genomic Encyclopedia of Archaeal and Bacterial Type Strains, Phase II (KMG-II): from individual species to whole genera.</title>
        <authorList>
            <person name="Goeker M."/>
        </authorList>
    </citation>
    <scope>NUCLEOTIDE SEQUENCE [LARGE SCALE GENOMIC DNA]</scope>
    <source>
        <strain evidence="3 4">DSM 21950</strain>
    </source>
</reference>
<feature type="chain" id="PRO_5019282098" evidence="2">
    <location>
        <begin position="22"/>
        <end position="283"/>
    </location>
</feature>
<evidence type="ECO:0000256" key="1">
    <source>
        <dbReference type="SAM" id="MobiDB-lite"/>
    </source>
</evidence>
<dbReference type="OrthoDB" id="1068986at2"/>
<sequence length="283" mass="32494">MNKIIPCVFAVLVVFGNSLFAQDFQGKAYYESKTTINMDFGGRQIPEDRKKMILERMKQMSERTYILSFNRTESVYKQEEKLEQPGMGQGRGGMRMGMMMGAGGEDYYKNVKSGKYAVSKDLFGKIFLVNDSLPKLQWQMQAETKKIGNYTAYKATAVKHVSEPNMRAVFQRRGRDQQADNKEPEVIEKKIEIVAWYCPEIPVNQGPGEYWGLPGLIMELNDGRTSILCSKIVINPKEKIDIKEPKKGKEVNQAEYDEISRKKMKEMRENFRSMRPGGGRGRH</sequence>
<protein>
    <submittedName>
        <fullName evidence="3">GLPGLI family protein</fullName>
    </submittedName>
</protein>